<keyword evidence="1" id="KW-0732">Signal</keyword>
<dbReference type="AlphaFoldDB" id="A0A640WBK0"/>
<dbReference type="SUPFAM" id="SSF56524">
    <property type="entry name" value="Oxidoreductase molybdopterin-binding domain"/>
    <property type="match status" value="1"/>
</dbReference>
<dbReference type="Gene3D" id="3.90.420.10">
    <property type="entry name" value="Oxidoreductase, molybdopterin-binding domain"/>
    <property type="match status" value="1"/>
</dbReference>
<dbReference type="InterPro" id="IPR036374">
    <property type="entry name" value="OxRdtase_Mopterin-bd_sf"/>
</dbReference>
<comment type="caution">
    <text evidence="2">The sequence shown here is derived from an EMBL/GenBank/DDBJ whole genome shotgun (WGS) entry which is preliminary data.</text>
</comment>
<evidence type="ECO:0000256" key="1">
    <source>
        <dbReference type="SAM" id="SignalP"/>
    </source>
</evidence>
<protein>
    <submittedName>
        <fullName evidence="2">Oxidoreductase</fullName>
    </submittedName>
</protein>
<organism evidence="2 3">
    <name type="scientific">Salinicola corii</name>
    <dbReference type="NCBI Taxonomy" id="2606937"/>
    <lineage>
        <taxon>Bacteria</taxon>
        <taxon>Pseudomonadati</taxon>
        <taxon>Pseudomonadota</taxon>
        <taxon>Gammaproteobacteria</taxon>
        <taxon>Oceanospirillales</taxon>
        <taxon>Halomonadaceae</taxon>
        <taxon>Salinicola</taxon>
    </lineage>
</organism>
<proteinExistence type="predicted"/>
<reference evidence="2 3" key="1">
    <citation type="submission" date="2019-08" db="EMBL/GenBank/DDBJ databases">
        <title>Bioinformatics analysis of the strain L3 and L5.</title>
        <authorList>
            <person name="Li X."/>
        </authorList>
    </citation>
    <scope>NUCLEOTIDE SEQUENCE [LARGE SCALE GENOMIC DNA]</scope>
    <source>
        <strain evidence="2 3">L3</strain>
    </source>
</reference>
<feature type="chain" id="PRO_5024810846" evidence="1">
    <location>
        <begin position="21"/>
        <end position="164"/>
    </location>
</feature>
<accession>A0A640WBK0</accession>
<evidence type="ECO:0000313" key="2">
    <source>
        <dbReference type="EMBL" id="KAA0016107.1"/>
    </source>
</evidence>
<dbReference type="EMBL" id="VTPX01000013">
    <property type="protein sequence ID" value="KAA0016107.1"/>
    <property type="molecule type" value="Genomic_DNA"/>
</dbReference>
<dbReference type="RefSeq" id="WP_149436799.1">
    <property type="nucleotide sequence ID" value="NZ_VTPX01000013.1"/>
</dbReference>
<evidence type="ECO:0000313" key="3">
    <source>
        <dbReference type="Proteomes" id="UP000466024"/>
    </source>
</evidence>
<dbReference type="Proteomes" id="UP000466024">
    <property type="component" value="Unassembled WGS sequence"/>
</dbReference>
<sequence length="164" mass="18339">MLRPLIVGVLIALSPLPVRADEPPYPADMPLLTLVDSRGQVLASFTLSSLEALPSREVTGSIPDTSDPEARWSGVSMNVLLGSQSIAAPDRMLAVGLDDYSDIIPRSDLEHYDPIVAYRRNGQYLAVDRYGPLVVMYPYTDYPELHERTYYSRTVWQLSELQLQ</sequence>
<name>A0A640WBK0_9GAMM</name>
<feature type="signal peptide" evidence="1">
    <location>
        <begin position="1"/>
        <end position="20"/>
    </location>
</feature>
<gene>
    <name evidence="2" type="ORF">F0A16_17900</name>
</gene>
<keyword evidence="3" id="KW-1185">Reference proteome</keyword>